<comment type="caution">
    <text evidence="8">The sequence shown here is derived from an EMBL/GenBank/DDBJ whole genome shotgun (WGS) entry which is preliminary data.</text>
</comment>
<accession>A0A0W1AGK7</accession>
<dbReference type="Gene3D" id="1.10.8.10">
    <property type="entry name" value="DNA helicase RuvA subunit, C-terminal domain"/>
    <property type="match status" value="1"/>
</dbReference>
<dbReference type="NCBIfam" id="TIGR03534">
    <property type="entry name" value="RF_mod_PrmC"/>
    <property type="match status" value="1"/>
</dbReference>
<dbReference type="PROSITE" id="PS00092">
    <property type="entry name" value="N6_MTASE"/>
    <property type="match status" value="1"/>
</dbReference>
<dbReference type="InterPro" id="IPR029063">
    <property type="entry name" value="SAM-dependent_MTases_sf"/>
</dbReference>
<evidence type="ECO:0000313" key="8">
    <source>
        <dbReference type="EMBL" id="KTD80493.1"/>
    </source>
</evidence>
<evidence type="ECO:0000313" key="9">
    <source>
        <dbReference type="Proteomes" id="UP000054729"/>
    </source>
</evidence>
<keyword evidence="1 5" id="KW-0489">Methyltransferase</keyword>
<dbReference type="PANTHER" id="PTHR18895:SF74">
    <property type="entry name" value="MTRF1L RELEASE FACTOR GLUTAMINE METHYLTRANSFERASE"/>
    <property type="match status" value="1"/>
</dbReference>
<feature type="binding site" evidence="5">
    <location>
        <begin position="186"/>
        <end position="189"/>
    </location>
    <ligand>
        <name>substrate</name>
    </ligand>
</feature>
<dbReference type="PATRIC" id="fig|66969.6.peg.1304"/>
<sequence length="280" mass="31841">MTDIQQALKQATARLNTVHESARLESELLLAYVLKKKRTHLYTYPEQELKQEELELFFNLLEKRLLGEPIAYLIQEKEFWSLPFKVTPDTLIPRPETELLVELALKLIPNRDKTTLLDLGTGSGAIAISIAKERPNWIIHACDSSKKALNIAIENAKSLSVENIHFFHSNWFSELPQLQYHAILSNPPYIAQDDVHLKQGDVRFEPICALVSGKDGLSDLQYLLNEGLNYLLPNGLMLVEHGFEQKDKLSAILNGLGYLNTHCWQDLQGHDRVSGGWYPS</sequence>
<feature type="binding site" evidence="5">
    <location>
        <begin position="120"/>
        <end position="124"/>
    </location>
    <ligand>
        <name>S-adenosyl-L-methionine</name>
        <dbReference type="ChEBI" id="CHEBI:59789"/>
    </ligand>
</feature>
<evidence type="ECO:0000256" key="2">
    <source>
        <dbReference type="ARBA" id="ARBA00022679"/>
    </source>
</evidence>
<feature type="binding site" evidence="5">
    <location>
        <position position="143"/>
    </location>
    <ligand>
        <name>S-adenosyl-L-methionine</name>
        <dbReference type="ChEBI" id="CHEBI:59789"/>
    </ligand>
</feature>
<evidence type="ECO:0000256" key="1">
    <source>
        <dbReference type="ARBA" id="ARBA00022603"/>
    </source>
</evidence>
<dbReference type="EC" id="2.1.1.297" evidence="5"/>
<protein>
    <recommendedName>
        <fullName evidence="5">Release factor glutamine methyltransferase</fullName>
        <shortName evidence="5">RF MTase</shortName>
        <ecNumber evidence="5">2.1.1.297</ecNumber>
    </recommendedName>
    <alternativeName>
        <fullName evidence="5">N5-glutamine methyltransferase PrmC</fullName>
    </alternativeName>
    <alternativeName>
        <fullName evidence="5">Protein-(glutamine-N5) MTase PrmC</fullName>
    </alternativeName>
    <alternativeName>
        <fullName evidence="5">Protein-glutamine N-methyltransferase PrmC</fullName>
    </alternativeName>
</protein>
<dbReference type="SUPFAM" id="SSF53335">
    <property type="entry name" value="S-adenosyl-L-methionine-dependent methyltransferases"/>
    <property type="match status" value="1"/>
</dbReference>
<comment type="similarity">
    <text evidence="5">Belongs to the protein N5-glutamine methyltransferase family. PrmC subfamily.</text>
</comment>
<dbReference type="OrthoDB" id="9800643at2"/>
<name>A0A0W1AGK7_9GAMM</name>
<dbReference type="InterPro" id="IPR007848">
    <property type="entry name" value="Small_mtfrase_dom"/>
</dbReference>
<dbReference type="Pfam" id="PF17827">
    <property type="entry name" value="PrmC_N"/>
    <property type="match status" value="1"/>
</dbReference>
<dbReference type="GO" id="GO:0102559">
    <property type="term" value="F:peptide chain release factor N(5)-glutamine methyltransferase activity"/>
    <property type="evidence" value="ECO:0007669"/>
    <property type="project" value="UniProtKB-EC"/>
</dbReference>
<dbReference type="InterPro" id="IPR002052">
    <property type="entry name" value="DNA_methylase_N6_adenine_CS"/>
</dbReference>
<feature type="binding site" evidence="5">
    <location>
        <position position="186"/>
    </location>
    <ligand>
        <name>S-adenosyl-L-methionine</name>
        <dbReference type="ChEBI" id="CHEBI:59789"/>
    </ligand>
</feature>
<dbReference type="InterPro" id="IPR004556">
    <property type="entry name" value="HemK-like"/>
</dbReference>
<gene>
    <name evidence="8" type="primary">hemK</name>
    <name evidence="5" type="synonym">prmC</name>
    <name evidence="8" type="ORF">Lwal_1190</name>
</gene>
<reference evidence="8 9" key="1">
    <citation type="submission" date="2015-11" db="EMBL/GenBank/DDBJ databases">
        <title>Genomic analysis of 38 Legionella species identifies large and diverse effector repertoires.</title>
        <authorList>
            <person name="Burstein D."/>
            <person name="Amaro F."/>
            <person name="Zusman T."/>
            <person name="Lifshitz Z."/>
            <person name="Cohen O."/>
            <person name="Gilbert J.A."/>
            <person name="Pupko T."/>
            <person name="Shuman H.A."/>
            <person name="Segal G."/>
        </authorList>
    </citation>
    <scope>NUCLEOTIDE SEQUENCE [LARGE SCALE GENOMIC DNA]</scope>
    <source>
        <strain evidence="8 9">ATCC 51914</strain>
    </source>
</reference>
<evidence type="ECO:0000256" key="4">
    <source>
        <dbReference type="ARBA" id="ARBA00048391"/>
    </source>
</evidence>
<evidence type="ECO:0000256" key="5">
    <source>
        <dbReference type="HAMAP-Rule" id="MF_02126"/>
    </source>
</evidence>
<feature type="domain" description="Release factor glutamine methyltransferase N-terminal" evidence="7">
    <location>
        <begin position="6"/>
        <end position="74"/>
    </location>
</feature>
<dbReference type="NCBIfam" id="TIGR00536">
    <property type="entry name" value="hemK_fam"/>
    <property type="match status" value="1"/>
</dbReference>
<evidence type="ECO:0000256" key="3">
    <source>
        <dbReference type="ARBA" id="ARBA00022691"/>
    </source>
</evidence>
<dbReference type="Gene3D" id="3.40.50.150">
    <property type="entry name" value="Vaccinia Virus protein VP39"/>
    <property type="match status" value="1"/>
</dbReference>
<proteinExistence type="inferred from homology"/>
<keyword evidence="3 5" id="KW-0949">S-adenosyl-L-methionine</keyword>
<dbReference type="InterPro" id="IPR050320">
    <property type="entry name" value="N5-glutamine_MTase"/>
</dbReference>
<dbReference type="InterPro" id="IPR040758">
    <property type="entry name" value="PrmC_N"/>
</dbReference>
<feature type="domain" description="Methyltransferase small" evidence="6">
    <location>
        <begin position="103"/>
        <end position="197"/>
    </location>
</feature>
<dbReference type="PANTHER" id="PTHR18895">
    <property type="entry name" value="HEMK METHYLTRANSFERASE"/>
    <property type="match status" value="1"/>
</dbReference>
<evidence type="ECO:0000259" key="6">
    <source>
        <dbReference type="Pfam" id="PF05175"/>
    </source>
</evidence>
<feature type="binding site" evidence="5">
    <location>
        <position position="171"/>
    </location>
    <ligand>
        <name>S-adenosyl-L-methionine</name>
        <dbReference type="ChEBI" id="CHEBI:59789"/>
    </ligand>
</feature>
<dbReference type="CDD" id="cd02440">
    <property type="entry name" value="AdoMet_MTases"/>
    <property type="match status" value="1"/>
</dbReference>
<comment type="function">
    <text evidence="5">Methylates the class 1 translation termination release factors RF1/PrfA and RF2/PrfB on the glutamine residue of the universally conserved GGQ motif.</text>
</comment>
<dbReference type="GO" id="GO:0032259">
    <property type="term" value="P:methylation"/>
    <property type="evidence" value="ECO:0007669"/>
    <property type="project" value="UniProtKB-KW"/>
</dbReference>
<dbReference type="Pfam" id="PF05175">
    <property type="entry name" value="MTS"/>
    <property type="match status" value="1"/>
</dbReference>
<dbReference type="RefSeq" id="WP_058479902.1">
    <property type="nucleotide sequence ID" value="NZ_CAAAIQ010000008.1"/>
</dbReference>
<dbReference type="GO" id="GO:0003676">
    <property type="term" value="F:nucleic acid binding"/>
    <property type="evidence" value="ECO:0007669"/>
    <property type="project" value="InterPro"/>
</dbReference>
<dbReference type="STRING" id="66969.Lwal_1190"/>
<keyword evidence="2 5" id="KW-0808">Transferase</keyword>
<comment type="catalytic activity">
    <reaction evidence="4 5">
        <text>L-glutaminyl-[peptide chain release factor] + S-adenosyl-L-methionine = N(5)-methyl-L-glutaminyl-[peptide chain release factor] + S-adenosyl-L-homocysteine + H(+)</text>
        <dbReference type="Rhea" id="RHEA:42896"/>
        <dbReference type="Rhea" id="RHEA-COMP:10271"/>
        <dbReference type="Rhea" id="RHEA-COMP:10272"/>
        <dbReference type="ChEBI" id="CHEBI:15378"/>
        <dbReference type="ChEBI" id="CHEBI:30011"/>
        <dbReference type="ChEBI" id="CHEBI:57856"/>
        <dbReference type="ChEBI" id="CHEBI:59789"/>
        <dbReference type="ChEBI" id="CHEBI:61891"/>
        <dbReference type="EC" id="2.1.1.297"/>
    </reaction>
</comment>
<dbReference type="AlphaFoldDB" id="A0A0W1AGK7"/>
<dbReference type="InterPro" id="IPR019874">
    <property type="entry name" value="RF_methyltr_PrmC"/>
</dbReference>
<keyword evidence="9" id="KW-1185">Reference proteome</keyword>
<dbReference type="HAMAP" id="MF_02126">
    <property type="entry name" value="RF_methyltr_PrmC"/>
    <property type="match status" value="1"/>
</dbReference>
<evidence type="ECO:0000259" key="7">
    <source>
        <dbReference type="Pfam" id="PF17827"/>
    </source>
</evidence>
<dbReference type="Proteomes" id="UP000054729">
    <property type="component" value="Unassembled WGS sequence"/>
</dbReference>
<dbReference type="FunFam" id="3.40.50.150:FF:000053">
    <property type="entry name" value="Release factor glutamine methyltransferase"/>
    <property type="match status" value="1"/>
</dbReference>
<organism evidence="8 9">
    <name type="scientific">Legionella waltersii</name>
    <dbReference type="NCBI Taxonomy" id="66969"/>
    <lineage>
        <taxon>Bacteria</taxon>
        <taxon>Pseudomonadati</taxon>
        <taxon>Pseudomonadota</taxon>
        <taxon>Gammaproteobacteria</taxon>
        <taxon>Legionellales</taxon>
        <taxon>Legionellaceae</taxon>
        <taxon>Legionella</taxon>
    </lineage>
</organism>
<dbReference type="EMBL" id="LNZB01000031">
    <property type="protein sequence ID" value="KTD80493.1"/>
    <property type="molecule type" value="Genomic_DNA"/>
</dbReference>